<dbReference type="EMBL" id="UETC01000003">
    <property type="protein sequence ID" value="SSA44400.1"/>
    <property type="molecule type" value="Genomic_DNA"/>
</dbReference>
<dbReference type="Gene3D" id="2.30.30.40">
    <property type="entry name" value="SH3 Domains"/>
    <property type="match status" value="2"/>
</dbReference>
<dbReference type="InterPro" id="IPR052354">
    <property type="entry name" value="Cell_Wall_Dynamics_Protein"/>
</dbReference>
<reference evidence="6" key="1">
    <citation type="submission" date="2016-10" db="EMBL/GenBank/DDBJ databases">
        <authorList>
            <person name="Varghese N."/>
            <person name="Submissions S."/>
        </authorList>
    </citation>
    <scope>NUCLEOTIDE SEQUENCE [LARGE SCALE GENOMIC DNA]</scope>
    <source>
        <strain evidence="6">DSM 25227</strain>
    </source>
</reference>
<evidence type="ECO:0000259" key="2">
    <source>
        <dbReference type="PROSITE" id="PS51781"/>
    </source>
</evidence>
<gene>
    <name evidence="3" type="ORF">BCF38_103166</name>
    <name evidence="4" type="ORF">SAMN05421539_103166</name>
</gene>
<dbReference type="Proteomes" id="UP000251571">
    <property type="component" value="Unassembled WGS sequence"/>
</dbReference>
<feature type="domain" description="SH3b" evidence="2">
    <location>
        <begin position="88"/>
        <end position="151"/>
    </location>
</feature>
<feature type="signal peptide" evidence="1">
    <location>
        <begin position="1"/>
        <end position="18"/>
    </location>
</feature>
<reference evidence="4" key="2">
    <citation type="submission" date="2016-10" db="EMBL/GenBank/DDBJ databases">
        <authorList>
            <person name="Cai Z."/>
        </authorList>
    </citation>
    <scope>NUCLEOTIDE SEQUENCE [LARGE SCALE GENOMIC DNA]</scope>
    <source>
        <strain evidence="4">DSM 25227</strain>
    </source>
</reference>
<dbReference type="PROSITE" id="PS51781">
    <property type="entry name" value="SH3B"/>
    <property type="match status" value="2"/>
</dbReference>
<dbReference type="EMBL" id="QGDJ01000003">
    <property type="protein sequence ID" value="PWJ20350.1"/>
    <property type="molecule type" value="Genomic_DNA"/>
</dbReference>
<feature type="domain" description="SH3b" evidence="2">
    <location>
        <begin position="18"/>
        <end position="85"/>
    </location>
</feature>
<accession>A0A2Y9AJB5</accession>
<dbReference type="SMART" id="SM00287">
    <property type="entry name" value="SH3b"/>
    <property type="match status" value="2"/>
</dbReference>
<dbReference type="Proteomes" id="UP000245839">
    <property type="component" value="Unassembled WGS sequence"/>
</dbReference>
<evidence type="ECO:0000256" key="1">
    <source>
        <dbReference type="SAM" id="SignalP"/>
    </source>
</evidence>
<dbReference type="InterPro" id="IPR003646">
    <property type="entry name" value="SH3-like_bac-type"/>
</dbReference>
<reference evidence="3 5" key="3">
    <citation type="submission" date="2018-03" db="EMBL/GenBank/DDBJ databases">
        <title>Genomic Encyclopedia of Archaeal and Bacterial Type Strains, Phase II (KMG-II): from individual species to whole genera.</title>
        <authorList>
            <person name="Goeker M."/>
        </authorList>
    </citation>
    <scope>NUCLEOTIDE SEQUENCE [LARGE SCALE GENOMIC DNA]</scope>
    <source>
        <strain evidence="3 5">DSM 25227</strain>
    </source>
</reference>
<dbReference type="PANTHER" id="PTHR34408">
    <property type="entry name" value="FAMILY PROTEIN, PUTATIVE-RELATED"/>
    <property type="match status" value="1"/>
</dbReference>
<dbReference type="RefSeq" id="WP_109563942.1">
    <property type="nucleotide sequence ID" value="NZ_QGDJ01000003.1"/>
</dbReference>
<organism evidence="4 6">
    <name type="scientific">Jannaschia seohaensis</name>
    <dbReference type="NCBI Taxonomy" id="475081"/>
    <lineage>
        <taxon>Bacteria</taxon>
        <taxon>Pseudomonadati</taxon>
        <taxon>Pseudomonadota</taxon>
        <taxon>Alphaproteobacteria</taxon>
        <taxon>Rhodobacterales</taxon>
        <taxon>Roseobacteraceae</taxon>
        <taxon>Jannaschia</taxon>
    </lineage>
</organism>
<keyword evidence="1" id="KW-0732">Signal</keyword>
<proteinExistence type="predicted"/>
<evidence type="ECO:0000313" key="3">
    <source>
        <dbReference type="EMBL" id="PWJ20350.1"/>
    </source>
</evidence>
<name>A0A2Y9AJB5_9RHOB</name>
<dbReference type="Pfam" id="PF08239">
    <property type="entry name" value="SH3_3"/>
    <property type="match status" value="2"/>
</dbReference>
<sequence length="151" mass="16154">MRLPTLAFLLALSPLAAAAQGLVVADNSEGYLNLRGGPGTQHAVLDRMQPGTRVAVLETMGKWARVRTPGGVQGWASLDYLDREEVGAPTLTVAPGTGWLNLRAAPGTDAAILRRMYPGDRVEALAREGEWLRIRHVSGAVGWAHGDYVTD</sequence>
<dbReference type="PANTHER" id="PTHR34408:SF1">
    <property type="entry name" value="GLYCOSYL HYDROLASE FAMILY 19 DOMAIN-CONTAINING PROTEIN HI_1415"/>
    <property type="match status" value="1"/>
</dbReference>
<evidence type="ECO:0000313" key="5">
    <source>
        <dbReference type="Proteomes" id="UP000245839"/>
    </source>
</evidence>
<dbReference type="AlphaFoldDB" id="A0A2Y9AJB5"/>
<dbReference type="OrthoDB" id="102964at2"/>
<keyword evidence="5" id="KW-1185">Reference proteome</keyword>
<feature type="chain" id="PRO_5044071880" evidence="1">
    <location>
        <begin position="19"/>
        <end position="151"/>
    </location>
</feature>
<evidence type="ECO:0000313" key="6">
    <source>
        <dbReference type="Proteomes" id="UP000251571"/>
    </source>
</evidence>
<protein>
    <submittedName>
        <fullName evidence="4">N-acetylmuramoyl-L-alanine amidase</fullName>
    </submittedName>
</protein>
<evidence type="ECO:0000313" key="4">
    <source>
        <dbReference type="EMBL" id="SSA44400.1"/>
    </source>
</evidence>